<dbReference type="AlphaFoldDB" id="A0A0D7AQB7"/>
<dbReference type="SUPFAM" id="SSF52540">
    <property type="entry name" value="P-loop containing nucleoside triphosphate hydrolases"/>
    <property type="match status" value="1"/>
</dbReference>
<dbReference type="InterPro" id="IPR038718">
    <property type="entry name" value="SNF2-like_sf"/>
</dbReference>
<organism evidence="4 5">
    <name type="scientific">Cylindrobasidium torrendii FP15055 ss-10</name>
    <dbReference type="NCBI Taxonomy" id="1314674"/>
    <lineage>
        <taxon>Eukaryota</taxon>
        <taxon>Fungi</taxon>
        <taxon>Dikarya</taxon>
        <taxon>Basidiomycota</taxon>
        <taxon>Agaricomycotina</taxon>
        <taxon>Agaricomycetes</taxon>
        <taxon>Agaricomycetidae</taxon>
        <taxon>Agaricales</taxon>
        <taxon>Marasmiineae</taxon>
        <taxon>Physalacriaceae</taxon>
        <taxon>Cylindrobasidium</taxon>
    </lineage>
</organism>
<dbReference type="InterPro" id="IPR027417">
    <property type="entry name" value="P-loop_NTPase"/>
</dbReference>
<dbReference type="EMBL" id="KN881527">
    <property type="protein sequence ID" value="KIY60558.1"/>
    <property type="molecule type" value="Genomic_DNA"/>
</dbReference>
<protein>
    <recommendedName>
        <fullName evidence="3">SNF2 N-terminal domain-containing protein</fullName>
    </recommendedName>
</protein>
<keyword evidence="5" id="KW-1185">Reference proteome</keyword>
<evidence type="ECO:0000313" key="4">
    <source>
        <dbReference type="EMBL" id="KIY60558.1"/>
    </source>
</evidence>
<name>A0A0D7AQB7_9AGAR</name>
<accession>A0A0D7AQB7</accession>
<evidence type="ECO:0000256" key="1">
    <source>
        <dbReference type="ARBA" id="ARBA00022741"/>
    </source>
</evidence>
<keyword evidence="2" id="KW-0067">ATP-binding</keyword>
<reference evidence="4 5" key="1">
    <citation type="journal article" date="2015" name="Fungal Genet. Biol.">
        <title>Evolution of novel wood decay mechanisms in Agaricales revealed by the genome sequences of Fistulina hepatica and Cylindrobasidium torrendii.</title>
        <authorList>
            <person name="Floudas D."/>
            <person name="Held B.W."/>
            <person name="Riley R."/>
            <person name="Nagy L.G."/>
            <person name="Koehler G."/>
            <person name="Ransdell A.S."/>
            <person name="Younus H."/>
            <person name="Chow J."/>
            <person name="Chiniquy J."/>
            <person name="Lipzen A."/>
            <person name="Tritt A."/>
            <person name="Sun H."/>
            <person name="Haridas S."/>
            <person name="LaButti K."/>
            <person name="Ohm R.A."/>
            <person name="Kues U."/>
            <person name="Blanchette R.A."/>
            <person name="Grigoriev I.V."/>
            <person name="Minto R.E."/>
            <person name="Hibbett D.S."/>
        </authorList>
    </citation>
    <scope>NUCLEOTIDE SEQUENCE [LARGE SCALE GENOMIC DNA]</scope>
    <source>
        <strain evidence="4 5">FP15055 ss-10</strain>
    </source>
</reference>
<sequence length="270" mass="30526">MAFSMPCLPVCIMQTDSHKHRTDALSDIILPSAAHIICVPASLLAQWMLEILRYLKPGMFSVYLVRKSEKFWEEDLESFHKGPQPPHRKILLISHPSLKRMWKISNGKVYGGHSVVNWTNKKTVFRFSWGSSNYDESHAARGDNQLTDAFDGLCALSYSKVPTTGTPILQGASDLRAVTRIVRPPTYTEEEARLFNTREADLRKLKRTYGLKLEQLKQNPGSMGDLTTELSGSVSVIQSKVMVIQARLHLLPYILRVTKQTLDNTARRSS</sequence>
<feature type="domain" description="SNF2 N-terminal" evidence="3">
    <location>
        <begin position="34"/>
        <end position="203"/>
    </location>
</feature>
<dbReference type="Proteomes" id="UP000054007">
    <property type="component" value="Unassembled WGS sequence"/>
</dbReference>
<evidence type="ECO:0000313" key="5">
    <source>
        <dbReference type="Proteomes" id="UP000054007"/>
    </source>
</evidence>
<dbReference type="OrthoDB" id="3270319at2759"/>
<evidence type="ECO:0000259" key="3">
    <source>
        <dbReference type="Pfam" id="PF00176"/>
    </source>
</evidence>
<dbReference type="Gene3D" id="3.40.50.10810">
    <property type="entry name" value="Tandem AAA-ATPase domain"/>
    <property type="match status" value="1"/>
</dbReference>
<gene>
    <name evidence="4" type="ORF">CYLTODRAFT_460699</name>
</gene>
<dbReference type="GO" id="GO:0005524">
    <property type="term" value="F:ATP binding"/>
    <property type="evidence" value="ECO:0007669"/>
    <property type="project" value="InterPro"/>
</dbReference>
<proteinExistence type="predicted"/>
<dbReference type="Pfam" id="PF00176">
    <property type="entry name" value="SNF2-rel_dom"/>
    <property type="match status" value="1"/>
</dbReference>
<keyword evidence="1" id="KW-0547">Nucleotide-binding</keyword>
<dbReference type="STRING" id="1314674.A0A0D7AQB7"/>
<evidence type="ECO:0000256" key="2">
    <source>
        <dbReference type="ARBA" id="ARBA00022840"/>
    </source>
</evidence>
<dbReference type="InterPro" id="IPR000330">
    <property type="entry name" value="SNF2_N"/>
</dbReference>